<dbReference type="PANTHER" id="PTHR14038:SF0">
    <property type="entry name" value="LP18708P"/>
    <property type="match status" value="1"/>
</dbReference>
<reference evidence="4 5" key="1">
    <citation type="submission" date="2013-12" db="EMBL/GenBank/DDBJ databases">
        <title>Draft genome of the parsitic nematode Ancylostoma duodenale.</title>
        <authorList>
            <person name="Mitreva M."/>
        </authorList>
    </citation>
    <scope>NUCLEOTIDE SEQUENCE [LARGE SCALE GENOMIC DNA]</scope>
    <source>
        <strain evidence="4 5">Zhejiang</strain>
    </source>
</reference>
<dbReference type="Proteomes" id="UP000054047">
    <property type="component" value="Unassembled WGS sequence"/>
</dbReference>
<sequence length="95" mass="10238">MRCKELPGTYLSDRVNRVASARATRDRHGLGRSRSVNTALLHGVRVEQRGKHGLTSVGKSVGVVRRMPPPATLPSLKAENNGQDPSTVVVPQGML</sequence>
<evidence type="ECO:0000259" key="3">
    <source>
        <dbReference type="Pfam" id="PF07001"/>
    </source>
</evidence>
<evidence type="ECO:0000256" key="1">
    <source>
        <dbReference type="ARBA" id="ARBA00022553"/>
    </source>
</evidence>
<organism evidence="4 5">
    <name type="scientific">Ancylostoma duodenale</name>
    <dbReference type="NCBI Taxonomy" id="51022"/>
    <lineage>
        <taxon>Eukaryota</taxon>
        <taxon>Metazoa</taxon>
        <taxon>Ecdysozoa</taxon>
        <taxon>Nematoda</taxon>
        <taxon>Chromadorea</taxon>
        <taxon>Rhabditida</taxon>
        <taxon>Rhabditina</taxon>
        <taxon>Rhabditomorpha</taxon>
        <taxon>Strongyloidea</taxon>
        <taxon>Ancylostomatidae</taxon>
        <taxon>Ancylostomatinae</taxon>
        <taxon>Ancylostoma</taxon>
    </lineage>
</organism>
<protein>
    <submittedName>
        <fullName evidence="4">Putative BAT2</fullName>
    </submittedName>
</protein>
<feature type="region of interest" description="Disordered" evidence="2">
    <location>
        <begin position="71"/>
        <end position="95"/>
    </location>
</feature>
<dbReference type="AlphaFoldDB" id="A0A0C2D700"/>
<evidence type="ECO:0000256" key="2">
    <source>
        <dbReference type="SAM" id="MobiDB-lite"/>
    </source>
</evidence>
<keyword evidence="1" id="KW-0597">Phosphoprotein</keyword>
<evidence type="ECO:0000313" key="4">
    <source>
        <dbReference type="EMBL" id="KIH65398.1"/>
    </source>
</evidence>
<gene>
    <name evidence="4" type="ORF">ANCDUO_04279</name>
</gene>
<dbReference type="Pfam" id="PF07001">
    <property type="entry name" value="BAT2_N"/>
    <property type="match status" value="1"/>
</dbReference>
<dbReference type="InterPro" id="IPR009738">
    <property type="entry name" value="BAT2_N"/>
</dbReference>
<feature type="domain" description="BAT2 N-terminal" evidence="3">
    <location>
        <begin position="47"/>
        <end position="92"/>
    </location>
</feature>
<name>A0A0C2D700_9BILA</name>
<accession>A0A0C2D700</accession>
<dbReference type="InterPro" id="IPR033184">
    <property type="entry name" value="PRRC2"/>
</dbReference>
<dbReference type="PANTHER" id="PTHR14038">
    <property type="entry name" value="BAT2 HLA-B-ASSOCIATED TRANSCRIPT 2"/>
    <property type="match status" value="1"/>
</dbReference>
<dbReference type="OrthoDB" id="1939715at2759"/>
<dbReference type="EMBL" id="KN727573">
    <property type="protein sequence ID" value="KIH65398.1"/>
    <property type="molecule type" value="Genomic_DNA"/>
</dbReference>
<proteinExistence type="predicted"/>
<keyword evidence="5" id="KW-1185">Reference proteome</keyword>
<dbReference type="GO" id="GO:0030154">
    <property type="term" value="P:cell differentiation"/>
    <property type="evidence" value="ECO:0007669"/>
    <property type="project" value="TreeGrafter"/>
</dbReference>
<evidence type="ECO:0000313" key="5">
    <source>
        <dbReference type="Proteomes" id="UP000054047"/>
    </source>
</evidence>